<feature type="domain" description="ABC transporter" evidence="9">
    <location>
        <begin position="351"/>
        <end position="575"/>
    </location>
</feature>
<dbReference type="SMART" id="SM00382">
    <property type="entry name" value="AAA"/>
    <property type="match status" value="1"/>
</dbReference>
<keyword evidence="3" id="KW-0547">Nucleotide-binding</keyword>
<evidence type="ECO:0000256" key="4">
    <source>
        <dbReference type="ARBA" id="ARBA00022840"/>
    </source>
</evidence>
<dbReference type="PROSITE" id="PS50893">
    <property type="entry name" value="ABC_TRANSPORTER_2"/>
    <property type="match status" value="1"/>
</dbReference>
<feature type="region of interest" description="Disordered" evidence="7">
    <location>
        <begin position="582"/>
        <end position="610"/>
    </location>
</feature>
<dbReference type="CDD" id="cd03228">
    <property type="entry name" value="ABCC_MRP_Like"/>
    <property type="match status" value="1"/>
</dbReference>
<keyword evidence="6 8" id="KW-0472">Membrane</keyword>
<keyword evidence="5 8" id="KW-1133">Transmembrane helix</keyword>
<dbReference type="InterPro" id="IPR027417">
    <property type="entry name" value="P-loop_NTPase"/>
</dbReference>
<feature type="domain" description="ABC transmembrane type-1" evidence="10">
    <location>
        <begin position="46"/>
        <end position="297"/>
    </location>
</feature>
<comment type="subcellular location">
    <subcellularLocation>
        <location evidence="1">Cell membrane</location>
        <topology evidence="1">Multi-pass membrane protein</topology>
    </subcellularLocation>
</comment>
<dbReference type="SUPFAM" id="SSF52540">
    <property type="entry name" value="P-loop containing nucleoside triphosphate hydrolases"/>
    <property type="match status" value="1"/>
</dbReference>
<evidence type="ECO:0000256" key="2">
    <source>
        <dbReference type="ARBA" id="ARBA00022692"/>
    </source>
</evidence>
<evidence type="ECO:0000313" key="11">
    <source>
        <dbReference type="EMBL" id="GAA4074342.1"/>
    </source>
</evidence>
<dbReference type="InterPro" id="IPR003439">
    <property type="entry name" value="ABC_transporter-like_ATP-bd"/>
</dbReference>
<keyword evidence="2 8" id="KW-0812">Transmembrane</keyword>
<sequence length="610" mass="62796">MKSLTGAPAEGPRPARLIATLAGAVRAHPRAAAALAFWSVWEAAPQALFGLAVARAVDAFSADRPGRAAAWLGVLAAAALVGAFGTRRLYRPLAGIVEPFRDDLVHRVTRGAVHRSLRGRAETGAVARLTHQVEIVRDAFGGLLVVLRGFAVAAAGAFAGLLALMPWMLVLVVPPLLLGLALFAALLGTAAARQRELIVGEEGIAERTSALAEGLRDVTACGGEERVRAALGREVDAQAAAGRAVARMAAARALAVAVGGWLPLLLILVAAPWLLRHGATPGTILGGLTYVLHGLQPALHTLVQGMGAGGLRLAVTLARIMETGGPDDPPAALSAPSGATDASVGADAPAVELRSVTFAYGPGAEPVIRDLTLTIPQGDHLAVVGPSGIGKSTLASLIAGVVTPDEGRVRVGGAPPGDPRRRVLIPQEAYVFTGSLRDNIAYLCPDAADDAVGRAADAVGLTTLAQRLGGLGGRVDPAALSAGERQLIALARAHLAPMPLLVLDEAGCHLDPTAEARAEEALARRPGTLVVIAHRISSALRARRVLVLDGTRARLGTHAELLADSPLYRDLVGHWITGPSRHPAGGDVRASRPPRRSGWRAPGYGPRSCG</sequence>
<evidence type="ECO:0000256" key="1">
    <source>
        <dbReference type="ARBA" id="ARBA00004651"/>
    </source>
</evidence>
<reference evidence="12" key="1">
    <citation type="journal article" date="2019" name="Int. J. Syst. Evol. Microbiol.">
        <title>The Global Catalogue of Microorganisms (GCM) 10K type strain sequencing project: providing services to taxonomists for standard genome sequencing and annotation.</title>
        <authorList>
            <consortium name="The Broad Institute Genomics Platform"/>
            <consortium name="The Broad Institute Genome Sequencing Center for Infectious Disease"/>
            <person name="Wu L."/>
            <person name="Ma J."/>
        </authorList>
    </citation>
    <scope>NUCLEOTIDE SEQUENCE [LARGE SCALE GENOMIC DNA]</scope>
    <source>
        <strain evidence="12">JCM 16702</strain>
    </source>
</reference>
<gene>
    <name evidence="11" type="ORF">GCM10022214_33860</name>
</gene>
<dbReference type="Gene3D" id="3.40.50.300">
    <property type="entry name" value="P-loop containing nucleotide triphosphate hydrolases"/>
    <property type="match status" value="1"/>
</dbReference>
<name>A0ABP7VWB5_9ACTN</name>
<dbReference type="SUPFAM" id="SSF90123">
    <property type="entry name" value="ABC transporter transmembrane region"/>
    <property type="match status" value="1"/>
</dbReference>
<dbReference type="GO" id="GO:0005524">
    <property type="term" value="F:ATP binding"/>
    <property type="evidence" value="ECO:0007669"/>
    <property type="project" value="UniProtKB-KW"/>
</dbReference>
<evidence type="ECO:0000256" key="6">
    <source>
        <dbReference type="ARBA" id="ARBA00023136"/>
    </source>
</evidence>
<dbReference type="InterPro" id="IPR011527">
    <property type="entry name" value="ABC1_TM_dom"/>
</dbReference>
<evidence type="ECO:0000256" key="8">
    <source>
        <dbReference type="SAM" id="Phobius"/>
    </source>
</evidence>
<organism evidence="11 12">
    <name type="scientific">Actinomadura miaoliensis</name>
    <dbReference type="NCBI Taxonomy" id="430685"/>
    <lineage>
        <taxon>Bacteria</taxon>
        <taxon>Bacillati</taxon>
        <taxon>Actinomycetota</taxon>
        <taxon>Actinomycetes</taxon>
        <taxon>Streptosporangiales</taxon>
        <taxon>Thermomonosporaceae</taxon>
        <taxon>Actinomadura</taxon>
    </lineage>
</organism>
<dbReference type="InterPro" id="IPR039421">
    <property type="entry name" value="Type_1_exporter"/>
</dbReference>
<protein>
    <submittedName>
        <fullName evidence="11">ABC transporter ATP-binding protein</fullName>
    </submittedName>
</protein>
<evidence type="ECO:0000256" key="7">
    <source>
        <dbReference type="SAM" id="MobiDB-lite"/>
    </source>
</evidence>
<dbReference type="PANTHER" id="PTHR24221:SF654">
    <property type="entry name" value="ATP-BINDING CASSETTE SUB-FAMILY B MEMBER 6"/>
    <property type="match status" value="1"/>
</dbReference>
<evidence type="ECO:0000259" key="9">
    <source>
        <dbReference type="PROSITE" id="PS50893"/>
    </source>
</evidence>
<evidence type="ECO:0000256" key="5">
    <source>
        <dbReference type="ARBA" id="ARBA00022989"/>
    </source>
</evidence>
<dbReference type="InterPro" id="IPR036640">
    <property type="entry name" value="ABC1_TM_sf"/>
</dbReference>
<feature type="transmembrane region" description="Helical" evidence="8">
    <location>
        <begin position="139"/>
        <end position="161"/>
    </location>
</feature>
<evidence type="ECO:0000313" key="12">
    <source>
        <dbReference type="Proteomes" id="UP001500683"/>
    </source>
</evidence>
<comment type="caution">
    <text evidence="11">The sequence shown here is derived from an EMBL/GenBank/DDBJ whole genome shotgun (WGS) entry which is preliminary data.</text>
</comment>
<feature type="transmembrane region" description="Helical" evidence="8">
    <location>
        <begin position="68"/>
        <end position="86"/>
    </location>
</feature>
<evidence type="ECO:0000259" key="10">
    <source>
        <dbReference type="PROSITE" id="PS50929"/>
    </source>
</evidence>
<feature type="transmembrane region" description="Helical" evidence="8">
    <location>
        <begin position="167"/>
        <end position="187"/>
    </location>
</feature>
<keyword evidence="12" id="KW-1185">Reference proteome</keyword>
<proteinExistence type="predicted"/>
<dbReference type="InterPro" id="IPR003593">
    <property type="entry name" value="AAA+_ATPase"/>
</dbReference>
<dbReference type="Pfam" id="PF00005">
    <property type="entry name" value="ABC_tran"/>
    <property type="match status" value="1"/>
</dbReference>
<dbReference type="PANTHER" id="PTHR24221">
    <property type="entry name" value="ATP-BINDING CASSETTE SUB-FAMILY B"/>
    <property type="match status" value="1"/>
</dbReference>
<accession>A0ABP7VWB5</accession>
<dbReference type="Gene3D" id="1.20.1560.10">
    <property type="entry name" value="ABC transporter type 1, transmembrane domain"/>
    <property type="match status" value="1"/>
</dbReference>
<evidence type="ECO:0000256" key="3">
    <source>
        <dbReference type="ARBA" id="ARBA00022741"/>
    </source>
</evidence>
<keyword evidence="4 11" id="KW-0067">ATP-binding</keyword>
<feature type="transmembrane region" description="Helical" evidence="8">
    <location>
        <begin position="253"/>
        <end position="275"/>
    </location>
</feature>
<dbReference type="PROSITE" id="PS50929">
    <property type="entry name" value="ABC_TM1F"/>
    <property type="match status" value="1"/>
</dbReference>
<dbReference type="Proteomes" id="UP001500683">
    <property type="component" value="Unassembled WGS sequence"/>
</dbReference>
<dbReference type="EMBL" id="BAAAZG010000019">
    <property type="protein sequence ID" value="GAA4074342.1"/>
    <property type="molecule type" value="Genomic_DNA"/>
</dbReference>